<name>L0AWG5_THEEQ</name>
<keyword evidence="2" id="KW-1185">Reference proteome</keyword>
<dbReference type="OrthoDB" id="360827at2759"/>
<proteinExistence type="predicted"/>
<sequence length="143" mass="15972">MRKGIASSASPSTRQVNTTPIALDLTKPDKSKIKTWTEYDDGLIVKEYSSKEGRNISSVVTGEVEVWSASGDGEECTFVQSYAKEDSILVTVLVRNNGHCTEKYFEKVNGTWSSISEEEFLKEFYEMRMSGLLSNTASSKTYQ</sequence>
<protein>
    <recommendedName>
        <fullName evidence="3">Signal peptide containing protein</fullName>
    </recommendedName>
</protein>
<dbReference type="EMBL" id="CP001669">
    <property type="protein sequence ID" value="AFZ79593.1"/>
    <property type="molecule type" value="Genomic_DNA"/>
</dbReference>
<gene>
    <name evidence="1" type="ORF">BEWA_024420</name>
</gene>
<accession>L0AWG5</accession>
<evidence type="ECO:0000313" key="2">
    <source>
        <dbReference type="Proteomes" id="UP000031512"/>
    </source>
</evidence>
<dbReference type="InterPro" id="IPR007480">
    <property type="entry name" value="DUF529"/>
</dbReference>
<reference evidence="1 2" key="1">
    <citation type="journal article" date="2012" name="BMC Genomics">
        <title>Comparative genomic analysis and phylogenetic position of Theileria equi.</title>
        <authorList>
            <person name="Kappmeyer L.S."/>
            <person name="Thiagarajan M."/>
            <person name="Herndon D.R."/>
            <person name="Ramsay J.D."/>
            <person name="Caler E."/>
            <person name="Djikeng A."/>
            <person name="Gillespie J.J."/>
            <person name="Lau A.O."/>
            <person name="Roalson E.H."/>
            <person name="Silva J.C."/>
            <person name="Silva M.G."/>
            <person name="Suarez C.E."/>
            <person name="Ueti M.W."/>
            <person name="Nene V.M."/>
            <person name="Mealey R.H."/>
            <person name="Knowles D.P."/>
            <person name="Brayton K.A."/>
        </authorList>
    </citation>
    <scope>NUCLEOTIDE SEQUENCE [LARGE SCALE GENOMIC DNA]</scope>
    <source>
        <strain evidence="1 2">WA</strain>
    </source>
</reference>
<organism evidence="1 2">
    <name type="scientific">Theileria equi strain WA</name>
    <dbReference type="NCBI Taxonomy" id="1537102"/>
    <lineage>
        <taxon>Eukaryota</taxon>
        <taxon>Sar</taxon>
        <taxon>Alveolata</taxon>
        <taxon>Apicomplexa</taxon>
        <taxon>Aconoidasida</taxon>
        <taxon>Piroplasmida</taxon>
        <taxon>Theileriidae</taxon>
        <taxon>Theileria</taxon>
    </lineage>
</organism>
<dbReference type="Proteomes" id="UP000031512">
    <property type="component" value="Chromosome 1"/>
</dbReference>
<evidence type="ECO:0008006" key="3">
    <source>
        <dbReference type="Google" id="ProtNLM"/>
    </source>
</evidence>
<dbReference type="KEGG" id="beq:BEWA_024420"/>
<dbReference type="Pfam" id="PF04385">
    <property type="entry name" value="FAINT"/>
    <property type="match status" value="1"/>
</dbReference>
<dbReference type="GeneID" id="15806806"/>
<evidence type="ECO:0000313" key="1">
    <source>
        <dbReference type="EMBL" id="AFZ79593.1"/>
    </source>
</evidence>
<dbReference type="AlphaFoldDB" id="L0AWG5"/>
<dbReference type="VEuPathDB" id="PiroplasmaDB:BEWA_024420"/>
<dbReference type="RefSeq" id="XP_004829259.1">
    <property type="nucleotide sequence ID" value="XM_004829202.1"/>
</dbReference>